<proteinExistence type="predicted"/>
<keyword evidence="2" id="KW-1185">Reference proteome</keyword>
<protein>
    <submittedName>
        <fullName evidence="1">Uncharacterized protein</fullName>
    </submittedName>
</protein>
<sequence>MKLIFRYLIIVAMLQLLLACGFQLRGVASQSQVMAVAQSPVQIELLSESPYGEFEKVVRQSLSKAGFIIQSAETASSATSIQLELAQIKMTEQGGIRDSFGRASEMILRAQLDYRLLHETDLEPQQNLSAEQQQLVDAQQIVRQLSASESYYQDYRNPINQRNQRLETEKIIHQKLARRLLDQLYQFIQQVDSNHL</sequence>
<organism evidence="1 2">
    <name type="scientific">Aliikangiella maris</name>
    <dbReference type="NCBI Taxonomy" id="3162458"/>
    <lineage>
        <taxon>Bacteria</taxon>
        <taxon>Pseudomonadati</taxon>
        <taxon>Pseudomonadota</taxon>
        <taxon>Gammaproteobacteria</taxon>
        <taxon>Oceanospirillales</taxon>
        <taxon>Pleioneaceae</taxon>
        <taxon>Aliikangiella</taxon>
    </lineage>
</organism>
<dbReference type="EMBL" id="JBEVCJ010000028">
    <property type="protein sequence ID" value="MET1256811.1"/>
    <property type="molecule type" value="Genomic_DNA"/>
</dbReference>
<evidence type="ECO:0000313" key="2">
    <source>
        <dbReference type="Proteomes" id="UP001548189"/>
    </source>
</evidence>
<dbReference type="Proteomes" id="UP001548189">
    <property type="component" value="Unassembled WGS sequence"/>
</dbReference>
<gene>
    <name evidence="1" type="ORF">ABVT43_16840</name>
</gene>
<evidence type="ECO:0000313" key="1">
    <source>
        <dbReference type="EMBL" id="MET1256811.1"/>
    </source>
</evidence>
<accession>A0ABV2BY14</accession>
<dbReference type="PROSITE" id="PS51257">
    <property type="entry name" value="PROKAR_LIPOPROTEIN"/>
    <property type="match status" value="1"/>
</dbReference>
<name>A0ABV2BY14_9GAMM</name>
<dbReference type="Gene3D" id="3.30.160.150">
    <property type="entry name" value="Lipoprotein like domain"/>
    <property type="match status" value="1"/>
</dbReference>
<reference evidence="1 2" key="1">
    <citation type="submission" date="2024-06" db="EMBL/GenBank/DDBJ databases">
        <authorList>
            <person name="Li F."/>
        </authorList>
    </citation>
    <scope>NUCLEOTIDE SEQUENCE [LARGE SCALE GENOMIC DNA]</scope>
    <source>
        <strain evidence="1 2">GXAS 311</strain>
    </source>
</reference>
<comment type="caution">
    <text evidence="1">The sequence shown here is derived from an EMBL/GenBank/DDBJ whole genome shotgun (WGS) entry which is preliminary data.</text>
</comment>